<feature type="domain" description="Transglutaminase-like" evidence="3">
    <location>
        <begin position="473"/>
        <end position="548"/>
    </location>
</feature>
<dbReference type="RefSeq" id="WP_330171303.1">
    <property type="nucleotide sequence ID" value="NZ_CP137080.1"/>
</dbReference>
<feature type="transmembrane region" description="Helical" evidence="2">
    <location>
        <begin position="70"/>
        <end position="94"/>
    </location>
</feature>
<dbReference type="InterPro" id="IPR038765">
    <property type="entry name" value="Papain-like_cys_pep_sf"/>
</dbReference>
<dbReference type="Pfam" id="PF13559">
    <property type="entry name" value="DUF4129"/>
    <property type="match status" value="1"/>
</dbReference>
<dbReference type="Gene3D" id="3.10.620.30">
    <property type="match status" value="1"/>
</dbReference>
<dbReference type="AlphaFoldDB" id="A0AAU0MID2"/>
<keyword evidence="5" id="KW-1185">Reference proteome</keyword>
<keyword evidence="2" id="KW-1133">Transmembrane helix</keyword>
<evidence type="ECO:0000313" key="5">
    <source>
        <dbReference type="Proteomes" id="UP001329313"/>
    </source>
</evidence>
<dbReference type="InterPro" id="IPR021878">
    <property type="entry name" value="TgpA_N"/>
</dbReference>
<dbReference type="InterPro" id="IPR025403">
    <property type="entry name" value="TgpA-like_C"/>
</dbReference>
<protein>
    <submittedName>
        <fullName evidence="4">DUF3488 and transglutaminase-like domain-containing protein</fullName>
    </submittedName>
</protein>
<dbReference type="KEGG" id="mliy:RYJ27_03130"/>
<feature type="transmembrane region" description="Helical" evidence="2">
    <location>
        <begin position="153"/>
        <end position="171"/>
    </location>
</feature>
<dbReference type="PANTHER" id="PTHR42736:SF1">
    <property type="entry name" value="PROTEIN-GLUTAMINE GAMMA-GLUTAMYLTRANSFERASE"/>
    <property type="match status" value="1"/>
</dbReference>
<dbReference type="SMART" id="SM00460">
    <property type="entry name" value="TGc"/>
    <property type="match status" value="1"/>
</dbReference>
<feature type="transmembrane region" description="Helical" evidence="2">
    <location>
        <begin position="217"/>
        <end position="239"/>
    </location>
</feature>
<reference evidence="4 5" key="1">
    <citation type="submission" date="2023-10" db="EMBL/GenBank/DDBJ databases">
        <title>Y20.</title>
        <authorList>
            <person name="Zhang G."/>
            <person name="Ding Y."/>
        </authorList>
    </citation>
    <scope>NUCLEOTIDE SEQUENCE [LARGE SCALE GENOMIC DNA]</scope>
    <source>
        <strain evidence="4 5">Y20</strain>
    </source>
</reference>
<feature type="transmembrane region" description="Helical" evidence="2">
    <location>
        <begin position="12"/>
        <end position="32"/>
    </location>
</feature>
<evidence type="ECO:0000259" key="3">
    <source>
        <dbReference type="SMART" id="SM00460"/>
    </source>
</evidence>
<dbReference type="InterPro" id="IPR052901">
    <property type="entry name" value="Bact_TGase-like"/>
</dbReference>
<feature type="region of interest" description="Disordered" evidence="1">
    <location>
        <begin position="555"/>
        <end position="593"/>
    </location>
</feature>
<gene>
    <name evidence="4" type="ORF">RYJ27_03130</name>
</gene>
<dbReference type="Pfam" id="PF11992">
    <property type="entry name" value="TgpA_N"/>
    <property type="match status" value="1"/>
</dbReference>
<proteinExistence type="predicted"/>
<name>A0AAU0MID2_9MICO</name>
<feature type="transmembrane region" description="Helical" evidence="2">
    <location>
        <begin position="127"/>
        <end position="146"/>
    </location>
</feature>
<evidence type="ECO:0000313" key="4">
    <source>
        <dbReference type="EMBL" id="WOQ70222.1"/>
    </source>
</evidence>
<dbReference type="Proteomes" id="UP001329313">
    <property type="component" value="Chromosome"/>
</dbReference>
<evidence type="ECO:0000256" key="2">
    <source>
        <dbReference type="SAM" id="Phobius"/>
    </source>
</evidence>
<feature type="transmembrane region" description="Helical" evidence="2">
    <location>
        <begin position="38"/>
        <end position="58"/>
    </location>
</feature>
<organism evidence="4 5">
    <name type="scientific">Microbacterium limosum</name>
    <dbReference type="NCBI Taxonomy" id="3079935"/>
    <lineage>
        <taxon>Bacteria</taxon>
        <taxon>Bacillati</taxon>
        <taxon>Actinomycetota</taxon>
        <taxon>Actinomycetes</taxon>
        <taxon>Micrococcales</taxon>
        <taxon>Microbacteriaceae</taxon>
        <taxon>Microbacterium</taxon>
    </lineage>
</organism>
<keyword evidence="2" id="KW-0812">Transmembrane</keyword>
<dbReference type="EMBL" id="CP137080">
    <property type="protein sequence ID" value="WOQ70222.1"/>
    <property type="molecule type" value="Genomic_DNA"/>
</dbReference>
<dbReference type="PANTHER" id="PTHR42736">
    <property type="entry name" value="PROTEIN-GLUTAMINE GAMMA-GLUTAMYLTRANSFERASE"/>
    <property type="match status" value="1"/>
</dbReference>
<feature type="transmembrane region" description="Helical" evidence="2">
    <location>
        <begin position="177"/>
        <end position="196"/>
    </location>
</feature>
<sequence length="753" mass="77969">MSWPDPAARPTPSAALVVTVFLGVCTSLLPLLRVVEPGGWVGGVAGIAILVLSGGHVARRLRAPAYGVALVEVGLWTVAMTALFSGGTAILGVIPSLETLRMVPVSVDAALGQIRDGAAPLDVGQPLAMMIVGAAGLLVIAMDHVAVTARMPMLAIVGLVAVYLIPSIAAPSAIDPLGFAAFAGSALALLAVETATRERPRVRERAVPDAPERPRGSAAAPSAIATVAILAALVVTPALPAPTGAGSTVVAVRGNSIDPSLELGQDLRRPQEVDVLTLRSDAPAPPYLRAVTLSTFDGAHWEADRGSRRPLDQGLQPVTTRADVEVDEYTATIDILNFVSPWLPVPGAATEVEGLDGQWSVYDYNRTVISRSSSPQGQDYEVTYEVPRPTLEQIRGSEASIEGSRRTLALPGDDDLVAQVRQLAIEVAGDAGNDYDTLVALQRWFRGTSFEYSLSAPVADGFDGSGLEAVTDFLEERSGYCVHFASAFTIMARSLEMPARIVVGYLPGAATDERVDDQTVHTVVSSQLHAWPEVHFEGIGWVPFEPTNSLGVPTGFAAASTSGGPAGTDTGPLPENAPQEGEAPDAQDPGALDETAAPDAAATRVNTTPVVGLVAAIAALLITPALFRVVRRRGRLRAAAEGDAAAAWAEVSDSATDLGVRPGTGETPRAFGVRLRDAGAPEAPVSKIVAAIERASYAAGGRAEAEDLAAAVEEIRAALRGSGDSRGRFAATFAPASLFTASPRARGAGRSAG</sequence>
<keyword evidence="2" id="KW-0472">Membrane</keyword>
<dbReference type="Pfam" id="PF01841">
    <property type="entry name" value="Transglut_core"/>
    <property type="match status" value="1"/>
</dbReference>
<dbReference type="SUPFAM" id="SSF54001">
    <property type="entry name" value="Cysteine proteinases"/>
    <property type="match status" value="1"/>
</dbReference>
<feature type="transmembrane region" description="Helical" evidence="2">
    <location>
        <begin position="610"/>
        <end position="630"/>
    </location>
</feature>
<dbReference type="InterPro" id="IPR002931">
    <property type="entry name" value="Transglutaminase-like"/>
</dbReference>
<feature type="compositionally biased region" description="Low complexity" evidence="1">
    <location>
        <begin position="555"/>
        <end position="572"/>
    </location>
</feature>
<evidence type="ECO:0000256" key="1">
    <source>
        <dbReference type="SAM" id="MobiDB-lite"/>
    </source>
</evidence>
<accession>A0AAU0MID2</accession>